<sequence>MRADEMMEFYLKDTHLKRYVSIIQDSDVYPVIYDSNNVVLSLPP</sequence>
<dbReference type="GO" id="GO:0004826">
    <property type="term" value="F:phenylalanine-tRNA ligase activity"/>
    <property type="evidence" value="ECO:0007669"/>
    <property type="project" value="InterPro"/>
</dbReference>
<comment type="caution">
    <text evidence="1">The sequence shown here is derived from an EMBL/GenBank/DDBJ whole genome shotgun (WGS) entry which is preliminary data.</text>
</comment>
<name>A0A8S2W215_9BILA</name>
<dbReference type="AlphaFoldDB" id="A0A8S2W215"/>
<evidence type="ECO:0000313" key="2">
    <source>
        <dbReference type="Proteomes" id="UP000676336"/>
    </source>
</evidence>
<dbReference type="Proteomes" id="UP000676336">
    <property type="component" value="Unassembled WGS sequence"/>
</dbReference>
<reference evidence="1" key="1">
    <citation type="submission" date="2021-02" db="EMBL/GenBank/DDBJ databases">
        <authorList>
            <person name="Nowell W R."/>
        </authorList>
    </citation>
    <scope>NUCLEOTIDE SEQUENCE</scope>
</reference>
<dbReference type="PANTHER" id="PTHR10947">
    <property type="entry name" value="PHENYLALANYL-TRNA SYNTHETASE BETA CHAIN AND LEUCINE-RICH REPEAT-CONTAINING PROTEIN 47"/>
    <property type="match status" value="1"/>
</dbReference>
<evidence type="ECO:0000313" key="1">
    <source>
        <dbReference type="EMBL" id="CAF4427220.1"/>
    </source>
</evidence>
<dbReference type="EMBL" id="CAJOBI010063899">
    <property type="protein sequence ID" value="CAF4427220.1"/>
    <property type="molecule type" value="Genomic_DNA"/>
</dbReference>
<dbReference type="Gene3D" id="3.50.40.10">
    <property type="entry name" value="Phenylalanyl-trna Synthetase, Chain B, domain 3"/>
    <property type="match status" value="1"/>
</dbReference>
<dbReference type="GO" id="GO:0009328">
    <property type="term" value="C:phenylalanine-tRNA ligase complex"/>
    <property type="evidence" value="ECO:0007669"/>
    <property type="project" value="TreeGrafter"/>
</dbReference>
<dbReference type="InterPro" id="IPR045060">
    <property type="entry name" value="Phe-tRNA-ligase_IIc_bsu"/>
</dbReference>
<proteinExistence type="predicted"/>
<dbReference type="PANTHER" id="PTHR10947:SF0">
    <property type="entry name" value="PHENYLALANINE--TRNA LIGASE BETA SUBUNIT"/>
    <property type="match status" value="1"/>
</dbReference>
<protein>
    <submittedName>
        <fullName evidence="1">Uncharacterized protein</fullName>
    </submittedName>
</protein>
<dbReference type="InterPro" id="IPR020825">
    <property type="entry name" value="Phe-tRNA_synthase-like_B3/B4"/>
</dbReference>
<feature type="non-terminal residue" evidence="1">
    <location>
        <position position="1"/>
    </location>
</feature>
<dbReference type="GO" id="GO:0006432">
    <property type="term" value="P:phenylalanyl-tRNA aminoacylation"/>
    <property type="evidence" value="ECO:0007669"/>
    <property type="project" value="InterPro"/>
</dbReference>
<gene>
    <name evidence="1" type="ORF">SMN809_LOCUS31640</name>
</gene>
<accession>A0A8S2W215</accession>
<organism evidence="1 2">
    <name type="scientific">Rotaria magnacalcarata</name>
    <dbReference type="NCBI Taxonomy" id="392030"/>
    <lineage>
        <taxon>Eukaryota</taxon>
        <taxon>Metazoa</taxon>
        <taxon>Spiralia</taxon>
        <taxon>Gnathifera</taxon>
        <taxon>Rotifera</taxon>
        <taxon>Eurotatoria</taxon>
        <taxon>Bdelloidea</taxon>
        <taxon>Philodinida</taxon>
        <taxon>Philodinidae</taxon>
        <taxon>Rotaria</taxon>
    </lineage>
</organism>